<dbReference type="Proteomes" id="UP001172673">
    <property type="component" value="Unassembled WGS sequence"/>
</dbReference>
<name>A0AA39CNW0_9EURO</name>
<proteinExistence type="predicted"/>
<dbReference type="AlphaFoldDB" id="A0AA39CNW0"/>
<accession>A0AA39CNW0</accession>
<evidence type="ECO:0000256" key="1">
    <source>
        <dbReference type="SAM" id="MobiDB-lite"/>
    </source>
</evidence>
<feature type="compositionally biased region" description="Polar residues" evidence="1">
    <location>
        <begin position="97"/>
        <end position="111"/>
    </location>
</feature>
<feature type="compositionally biased region" description="Basic and acidic residues" evidence="1">
    <location>
        <begin position="76"/>
        <end position="95"/>
    </location>
</feature>
<feature type="compositionally biased region" description="Pro residues" evidence="1">
    <location>
        <begin position="524"/>
        <end position="538"/>
    </location>
</feature>
<gene>
    <name evidence="2" type="ORF">H2200_002755</name>
</gene>
<feature type="compositionally biased region" description="Polar residues" evidence="1">
    <location>
        <begin position="557"/>
        <end position="566"/>
    </location>
</feature>
<feature type="compositionally biased region" description="Polar residues" evidence="1">
    <location>
        <begin position="470"/>
        <end position="480"/>
    </location>
</feature>
<feature type="compositionally biased region" description="Polar residues" evidence="1">
    <location>
        <begin position="428"/>
        <end position="438"/>
    </location>
</feature>
<organism evidence="2 3">
    <name type="scientific">Cladophialophora chaetospira</name>
    <dbReference type="NCBI Taxonomy" id="386627"/>
    <lineage>
        <taxon>Eukaryota</taxon>
        <taxon>Fungi</taxon>
        <taxon>Dikarya</taxon>
        <taxon>Ascomycota</taxon>
        <taxon>Pezizomycotina</taxon>
        <taxon>Eurotiomycetes</taxon>
        <taxon>Chaetothyriomycetidae</taxon>
        <taxon>Chaetothyriales</taxon>
        <taxon>Herpotrichiellaceae</taxon>
        <taxon>Cladophialophora</taxon>
    </lineage>
</organism>
<evidence type="ECO:0000313" key="2">
    <source>
        <dbReference type="EMBL" id="KAJ9614618.1"/>
    </source>
</evidence>
<feature type="compositionally biased region" description="Low complexity" evidence="1">
    <location>
        <begin position="501"/>
        <end position="513"/>
    </location>
</feature>
<dbReference type="EMBL" id="JAPDRK010000003">
    <property type="protein sequence ID" value="KAJ9614618.1"/>
    <property type="molecule type" value="Genomic_DNA"/>
</dbReference>
<keyword evidence="3" id="KW-1185">Reference proteome</keyword>
<feature type="compositionally biased region" description="Basic and acidic residues" evidence="1">
    <location>
        <begin position="46"/>
        <end position="55"/>
    </location>
</feature>
<feature type="region of interest" description="Disordered" evidence="1">
    <location>
        <begin position="40"/>
        <end position="126"/>
    </location>
</feature>
<reference evidence="2" key="1">
    <citation type="submission" date="2022-10" db="EMBL/GenBank/DDBJ databases">
        <title>Culturing micro-colonial fungi from biological soil crusts in the Mojave desert and describing Neophaeococcomyces mojavensis, and introducing the new genera and species Taxawa tesnikishii.</title>
        <authorList>
            <person name="Kurbessoian T."/>
            <person name="Stajich J.E."/>
        </authorList>
    </citation>
    <scope>NUCLEOTIDE SEQUENCE</scope>
    <source>
        <strain evidence="2">TK_41</strain>
    </source>
</reference>
<evidence type="ECO:0008006" key="4">
    <source>
        <dbReference type="Google" id="ProtNLM"/>
    </source>
</evidence>
<feature type="region of interest" description="Disordered" evidence="1">
    <location>
        <begin position="428"/>
        <end position="593"/>
    </location>
</feature>
<evidence type="ECO:0000313" key="3">
    <source>
        <dbReference type="Proteomes" id="UP001172673"/>
    </source>
</evidence>
<feature type="compositionally biased region" description="Low complexity" evidence="1">
    <location>
        <begin position="539"/>
        <end position="549"/>
    </location>
</feature>
<sequence>MLKFATRHGLKRSSHLAALCRQQSPLPATLPLNTRRCNGATFKTAPTREARKPDTADSSDVSLPPNGGFRGFPHLETNRLKPEKQYEDHSGDKNSTKGKQTRGSTGRTQGARTKPLSEPQRRTGGFTHDQLMRGMQKPRRFRPLLREARLAGADSPRGHLDLNTGKQKKILARNALSTEILEAELRWVARNAPAPRAIRNILRILIEERGIKPTPSHCEALILGQCHPEFGSIENVKRILEAMEEEGIPLEAPILLAALTVLSVHPDMYLRCNILDRLAKQQYALPESYTHLNILATIREGQLEIATTELEKLSRKNQGTPIPRWLWTIYLHAICDLRQDFAALLQLLYRLSDAGFLFPRPTLLHLVRMASKGGDIHVTKFIWHGYVEAMHIIPNEELCLSVLRVAAKEHDLKLAESVAIVLESVAGNTATDPSSLGNEESEKEGDIRNDALNSPRQSDGESPEDVRLASSATGAPTESSHGLEDEAVPSTSTATWTPLEPNSASNSPTASSADTLAIANSTPPSLPDPRAPPPPRPLPTEALRLLAELGIDDFDPTTESSPQSEGMSWLGHERSKQVAEQTRPGRRRRRKPAPGILYPLFREEAGLAGARFDPRLALLRGWDWRKK</sequence>
<protein>
    <recommendedName>
        <fullName evidence="4">Pentatricopeptide repeat protein</fullName>
    </recommendedName>
</protein>
<comment type="caution">
    <text evidence="2">The sequence shown here is derived from an EMBL/GenBank/DDBJ whole genome shotgun (WGS) entry which is preliminary data.</text>
</comment>